<proteinExistence type="predicted"/>
<comment type="caution">
    <text evidence="3">The sequence shown here is derived from an EMBL/GenBank/DDBJ whole genome shotgun (WGS) entry which is preliminary data.</text>
</comment>
<evidence type="ECO:0000313" key="3">
    <source>
        <dbReference type="EMBL" id="MBD2704929.1"/>
    </source>
</evidence>
<feature type="non-terminal residue" evidence="3">
    <location>
        <position position="1"/>
    </location>
</feature>
<dbReference type="InterPro" id="IPR006644">
    <property type="entry name" value="Cadg"/>
</dbReference>
<name>A0A927AV20_9BACT</name>
<dbReference type="SUPFAM" id="SSF141072">
    <property type="entry name" value="CalX-like"/>
    <property type="match status" value="1"/>
</dbReference>
<dbReference type="Proteomes" id="UP000598820">
    <property type="component" value="Unassembled WGS sequence"/>
</dbReference>
<dbReference type="SUPFAM" id="SSF49313">
    <property type="entry name" value="Cadherin-like"/>
    <property type="match status" value="1"/>
</dbReference>
<keyword evidence="4" id="KW-1185">Reference proteome</keyword>
<dbReference type="SMART" id="SM00710">
    <property type="entry name" value="PbH1"/>
    <property type="match status" value="4"/>
</dbReference>
<organism evidence="3 4">
    <name type="scientific">Spirosoma profusum</name>
    <dbReference type="NCBI Taxonomy" id="2771354"/>
    <lineage>
        <taxon>Bacteria</taxon>
        <taxon>Pseudomonadati</taxon>
        <taxon>Bacteroidota</taxon>
        <taxon>Cytophagia</taxon>
        <taxon>Cytophagales</taxon>
        <taxon>Cytophagaceae</taxon>
        <taxon>Spirosoma</taxon>
    </lineage>
</organism>
<dbReference type="InterPro" id="IPR038081">
    <property type="entry name" value="CalX-like_sf"/>
</dbReference>
<protein>
    <recommendedName>
        <fullName evidence="2">Dystroglycan-type cadherin-like domain-containing protein</fullName>
    </recommendedName>
</protein>
<feature type="domain" description="Dystroglycan-type cadherin-like" evidence="2">
    <location>
        <begin position="2424"/>
        <end position="2518"/>
    </location>
</feature>
<dbReference type="Gene3D" id="2.60.40.10">
    <property type="entry name" value="Immunoglobulins"/>
    <property type="match status" value="3"/>
</dbReference>
<keyword evidence="1" id="KW-0732">Signal</keyword>
<dbReference type="Gene3D" id="2.60.40.1220">
    <property type="match status" value="1"/>
</dbReference>
<dbReference type="InterPro" id="IPR014755">
    <property type="entry name" value="Cu-Rt/internalin_Ig-like"/>
</dbReference>
<accession>A0A927AV20</accession>
<dbReference type="InterPro" id="IPR006626">
    <property type="entry name" value="PbH1"/>
</dbReference>
<dbReference type="Pfam" id="PF05345">
    <property type="entry name" value="He_PIG"/>
    <property type="match status" value="1"/>
</dbReference>
<dbReference type="InterPro" id="IPR015919">
    <property type="entry name" value="Cadherin-like_sf"/>
</dbReference>
<dbReference type="SMART" id="SM00736">
    <property type="entry name" value="CADG"/>
    <property type="match status" value="1"/>
</dbReference>
<dbReference type="GO" id="GO:0005509">
    <property type="term" value="F:calcium ion binding"/>
    <property type="evidence" value="ECO:0007669"/>
    <property type="project" value="InterPro"/>
</dbReference>
<sequence>FFNAGSSASILNYVSIDRMGDTWSFGKAVEINTDGVRIEKSTISNSEAIGIRTNASSLTITTSNVFGNLTGIYNSTGKPTLQNNKIYSNTDYGINNGGSETIDARNTYWGSPTGPLHSTLNPNGKGNKVSDRVLFTPWVDQVIQVDQTINFAEIPNKYVGDTLVLTATATSALPVSFSMTTQPVSNVAVLTGNKITFPGAVGQVTVTAYQAGNEYFKPVQLQRTFTVSNRDQSITFKAIPTKTVGDAPFSLTATSTSGLPVSFIVLSGPATLNGNTLTLTGAGTVVVEARQPGNGVYNPASSLQRSFVVVLPVLSITNLPTSSSEGQTVTFRVATNPAPTSPLTVFLQSSNPTRFPVPASVTIAAGALSTNVSVTLAQDSIPEIDLAVTITAGASNYNQATGTILVKDDDLPNLELVILASNISESAGANATQAILRRTSSSSIAFTANLSANLPNTLVLPSTISLAEGENEKTFTIGVVDNSLLDGQRLVRVTTSLFVSSCGCNAPTTSSGSVSGTVIVNDDDGPSLSLTVIPQTLREGLANAGSLRITRNGATTSALSVTLTSSDLTEATLPATAVIPVGQASIDVAITTLNDGITDGNQNVYFTARTVGLASGSTFAVVTDLNKPDLQIPLVQLSSTKVQAGATVSYQVSVKNSGYTTAPSGILVRGYLSTDNVIDASDIQLSEDTLSEAIPAGQTKILAKSAKAPIKQGVFKLLYWANPNETLTELLFTNNVSAPVSVTIDPAYTVTAAVASLYFLKSTTVPITGSATKTDGSTAANVPVEIYVITNGIRRTLSDTTDASGNFSVPFIPLPSEAGHYVVGASFPGLNQTTAQDGFDILGVRVNGGNNVLFTATQNEILSGYVTVENLSSKSLSNFTLAPVTLPGGATVQFAVLPNVAGNTSVNLGYTVSGTALTSGNNYEEAILQAKSDEGIIQKVTTYYYCQAARAYIVADVAHIQASVSQSSGERRIDVKLINKGKAATGAITINLPNVNWLTSVTSKTLTSLAPGDTAVVVLKFSALSEVPVNNPINGTIGVNVVNGNSFSIPFTFKKVSEATGTARIVATNQFTYNTNNGNGPNVKDALVKITNYFTGELYAQGYTTAEGVFLGANIPEGKHRIKVEKDKHLPYEDVLEINPGATTESTVFLNYQAITFSWNVVPTTVEDQYETVLEATFETNVPIPVVTIEMPNEMPELSTGQSYQFMVTLTNHGLITAEEVTLNLPTTDSEYEFITNYLPGDLLAKQSIQIPVVMRRRSGLPGGRAAAASGSCTDFTGVVYKYKCKNLELQQQTGILFTYKGRACSGGPCYNCYPIGGAAGEGGMIYPAPVKTGKTRCLNCISDIGEAIIGCIPGADIAAILLCYSNAYLDGDDGMDQGVGLMVCAAEGGAQIGYGKILEKLPEKIAKKLPGAQQVFCVYGIAKAIYKCSKEISSGGRVAAGALPNAVLNEISGNLQVVINGYSALRNWMGELFGDLIERECGPILYTLVNHYLDNHVPIPANVQSNIIELMAGYDISPSELSAFFSRWNTSLEAKANNVLAPNATYPNIINWNQVKNYVDTLIQAHNYSVNRGFNTIDGMHKESIKSLNEIIDGEQKGVCASVTVQFNQQLTMTREAFEGTLEIFNGHPTDAMKTISVNIQITDENGTSSNGLFEIQPQNPANPADINAQQKGSTKFLFIPRVDAAPQTSKVYKFGGSVTYWDPYVEAMVTMPLTPVPITVNPSPNLMLHYFIERNILGDDALTSQEVEPSVPAELAVMVENKGYGPARDMIISSAQPKIVENDKGLLIDFKLISSNIQGQPVQLGLTNINFGTIEPLRTKIGQWYFTSSLLGKFVSYDAKVVHKSSFGNKDLSLVQGVQLHELTKSIRLYGELEDGITDFLVNDIFDVNDVPDIIYFSQGNRTAKVSAATSGSFSAPVSGPTFTNTLTVTPSEAGFNYVKLPDPGNRLYELVSVTRSDGQIIPLNNAWLTFVTLPVLRSPVYENKFHFVDNFASTASATYTVVWKPKDMNVPKVDSISGAPTQVSSTQVKNLKIYFNKRIDPATFTYEDMTLSLQGGQNIMSSSVVITQLDSASFNIDLTAITTGSGQYVFTAQAANVKDVQGISGTSGKQVSWSQFISPISFTGLNGTYCSNATSQTLVGAPAGGTFSGPGISGNIFNPVVAGVGSHTITYSKDGQSFFQTTVVNTVPNAIISPASTTLTCAKPTASLTAVSSTTGLSYHWQGPNSFTATGATATINTTGIYSMTAVAAGGCGTVASTTVTSNTAGPTATLTVSGTLTCAQTSVTLTAGGGSNYQFAGSGVVTMSGNQAVVNRGGTYSVTVTGANGCTASQTTTVFASTAATAVSLTASGQLSCSTTSVRLTATAGFNTYLFSQGATQSTGPSSSSALVNAIGTYSVTAINAAGCSSTATVNVTYQNCPPTIANAINPQSATIGQAFSLNIPANTFTDAETPNSLTLFVSGVPAGLSFTAPATISGTPSTTVGSPFSVTVSATDPGGLTARTSFNLTVNPAATTPSGFTITGVNLISCSAVASTQRRVVFNPVYSGLTGQPISFSVVNEQLVTTNPGPYTLNLYTDNPVIQLRAIQQGSPQIASYSYNWLGACTNSNCTQMVTVKAGPWNDPTVWSCGRIPVNTDVVTISHAVSLPASYQGQALRVIYNTTGRLLFNTDSRLRLNGN</sequence>
<dbReference type="SUPFAM" id="SSF51126">
    <property type="entry name" value="Pectin lyase-like"/>
    <property type="match status" value="1"/>
</dbReference>
<dbReference type="EMBL" id="JACWZY010000040">
    <property type="protein sequence ID" value="MBD2704929.1"/>
    <property type="molecule type" value="Genomic_DNA"/>
</dbReference>
<dbReference type="GO" id="GO:0016020">
    <property type="term" value="C:membrane"/>
    <property type="evidence" value="ECO:0007669"/>
    <property type="project" value="InterPro"/>
</dbReference>
<reference evidence="3" key="1">
    <citation type="submission" date="2020-09" db="EMBL/GenBank/DDBJ databases">
        <authorList>
            <person name="Kim M.K."/>
        </authorList>
    </citation>
    <scope>NUCLEOTIDE SEQUENCE</scope>
    <source>
        <strain evidence="3">BT702</strain>
    </source>
</reference>
<evidence type="ECO:0000313" key="4">
    <source>
        <dbReference type="Proteomes" id="UP000598820"/>
    </source>
</evidence>
<evidence type="ECO:0000259" key="2">
    <source>
        <dbReference type="SMART" id="SM00736"/>
    </source>
</evidence>
<dbReference type="InterPro" id="IPR011050">
    <property type="entry name" value="Pectin_lyase_fold/virulence"/>
</dbReference>
<dbReference type="InterPro" id="IPR013783">
    <property type="entry name" value="Ig-like_fold"/>
</dbReference>
<evidence type="ECO:0000256" key="1">
    <source>
        <dbReference type="ARBA" id="ARBA00022729"/>
    </source>
</evidence>
<gene>
    <name evidence="3" type="ORF">IC229_30130</name>
</gene>